<sequence length="213" mass="24772">MKDNELLIIILAFFLGTYYCKIMDGGLIEGYEQIIIKEGEHFNKYDGECIPIKKKDEDRYDYSIENYTPAEEIMKVPNECSGEITNDQELYRCDQSSYDDGGVRKTYLYLGDEEGVEPQEYSCISNVKTTKYWPTNEDGDTCSPGYIKSDAQEEHITRVERPRTPSGCDPTAWFYNKCDPIQYNEIKEYTNLCKRVEEPIFPDHYISVVKNQS</sequence>
<protein>
    <submittedName>
        <fullName evidence="1">Uncharacterized protein</fullName>
    </submittedName>
</protein>
<evidence type="ECO:0000313" key="1">
    <source>
        <dbReference type="EMBL" id="QHT09328.1"/>
    </source>
</evidence>
<reference evidence="1" key="1">
    <citation type="journal article" date="2020" name="Nature">
        <title>Giant virus diversity and host interactions through global metagenomics.</title>
        <authorList>
            <person name="Schulz F."/>
            <person name="Roux S."/>
            <person name="Paez-Espino D."/>
            <person name="Jungbluth S."/>
            <person name="Walsh D.A."/>
            <person name="Denef V.J."/>
            <person name="McMahon K.D."/>
            <person name="Konstantinidis K.T."/>
            <person name="Eloe-Fadrosh E.A."/>
            <person name="Kyrpides N.C."/>
            <person name="Woyke T."/>
        </authorList>
    </citation>
    <scope>NUCLEOTIDE SEQUENCE</scope>
    <source>
        <strain evidence="1">GVMAG-M-3300023110-24</strain>
    </source>
</reference>
<name>A0A6C0CXT8_9ZZZZ</name>
<dbReference type="AlphaFoldDB" id="A0A6C0CXT8"/>
<accession>A0A6C0CXT8</accession>
<proteinExistence type="predicted"/>
<dbReference type="EMBL" id="MN739509">
    <property type="protein sequence ID" value="QHT09328.1"/>
    <property type="molecule type" value="Genomic_DNA"/>
</dbReference>
<organism evidence="1">
    <name type="scientific">viral metagenome</name>
    <dbReference type="NCBI Taxonomy" id="1070528"/>
    <lineage>
        <taxon>unclassified sequences</taxon>
        <taxon>metagenomes</taxon>
        <taxon>organismal metagenomes</taxon>
    </lineage>
</organism>